<dbReference type="RefSeq" id="WP_016112287.1">
    <property type="nucleotide sequence ID" value="NZ_KB976195.1"/>
</dbReference>
<sequence>MLKRKDEIEDIIKSLSLLQYYIKFSSNKLGLHDINKTCEAFFCELFNIIWDTNYKVLEYERINHPAIDLGDKRNKHSMQITSDGSKSKLWKTIDKFEEYELYKEYNVLFHFIIGEKHYSPRKNDEIKLKKSKNNNTYSIDKEVKNTSYKIILIDLMDLLILINEKKNKDVSKIHEYIKENINLPIETLKNKGYKIDPDELKEFTAKSFINYCGVDDSTEQETFYLDIQKFVNKINDMDKNSREFIYGVLHNHSKNSADSDDIIVYPNAIQRNLRMTNDQMISEVEVLKNAGLLDEDAAEDEGMLRICYYDSEGIELIGTIYKYCLDKNLSLRDLILKPDFSLLD</sequence>
<protein>
    <recommendedName>
        <fullName evidence="1">SMEK domain-containing protein</fullName>
    </recommendedName>
</protein>
<name>A0A9W5UZ91_BACCE</name>
<gene>
    <name evidence="2" type="ORF">IIU_06552</name>
</gene>
<organism evidence="2 3">
    <name type="scientific">Bacillus cereus VD133</name>
    <dbReference type="NCBI Taxonomy" id="1053233"/>
    <lineage>
        <taxon>Bacteria</taxon>
        <taxon>Bacillati</taxon>
        <taxon>Bacillota</taxon>
        <taxon>Bacilli</taxon>
        <taxon>Bacillales</taxon>
        <taxon>Bacillaceae</taxon>
        <taxon>Bacillus</taxon>
        <taxon>Bacillus cereus group</taxon>
    </lineage>
</organism>
<comment type="caution">
    <text evidence="2">The sequence shown here is derived from an EMBL/GenBank/DDBJ whole genome shotgun (WGS) entry which is preliminary data.</text>
</comment>
<dbReference type="Pfam" id="PF21941">
    <property type="entry name" value="SMEK_N"/>
    <property type="match status" value="1"/>
</dbReference>
<proteinExistence type="predicted"/>
<dbReference type="AlphaFoldDB" id="A0A9W5UZ91"/>
<reference evidence="2 3" key="1">
    <citation type="submission" date="2012-12" db="EMBL/GenBank/DDBJ databases">
        <title>The Genome Sequence of Bacillus cereus VD133.</title>
        <authorList>
            <consortium name="The Broad Institute Genome Sequencing Platform"/>
            <consortium name="The Broad Institute Genome Sequencing Center for Infectious Disease"/>
            <person name="Feldgarden M."/>
            <person name="Van der Auwera G.A."/>
            <person name="Mahillon J."/>
            <person name="Duprez V."/>
            <person name="Timmery S."/>
            <person name="Mattelet C."/>
            <person name="Dierick K."/>
            <person name="Sun M."/>
            <person name="Yu Z."/>
            <person name="Zhu L."/>
            <person name="Hu X."/>
            <person name="Shank E.B."/>
            <person name="Swiecicka I."/>
            <person name="Hansen B.M."/>
            <person name="Andrup L."/>
            <person name="Walker B."/>
            <person name="Young S.K."/>
            <person name="Zeng Q."/>
            <person name="Gargeya S."/>
            <person name="Fitzgerald M."/>
            <person name="Haas B."/>
            <person name="Abouelleil A."/>
            <person name="Alvarado L."/>
            <person name="Arachchi H.M."/>
            <person name="Berlin A.M."/>
            <person name="Chapman S.B."/>
            <person name="Dewar J."/>
            <person name="Goldberg J."/>
            <person name="Griggs A."/>
            <person name="Gujja S."/>
            <person name="Hansen M."/>
            <person name="Howarth C."/>
            <person name="Imamovic A."/>
            <person name="Larimer J."/>
            <person name="McCowan C."/>
            <person name="Murphy C."/>
            <person name="Neiman D."/>
            <person name="Pearson M."/>
            <person name="Priest M."/>
            <person name="Roberts A."/>
            <person name="Saif S."/>
            <person name="Shea T."/>
            <person name="Sisk P."/>
            <person name="Sykes S."/>
            <person name="Wortman J."/>
            <person name="Nusbaum C."/>
            <person name="Birren B."/>
        </authorList>
    </citation>
    <scope>NUCLEOTIDE SEQUENCE [LARGE SCALE GENOMIC DNA]</scope>
    <source>
        <strain evidence="2 3">VD133</strain>
    </source>
</reference>
<dbReference type="Proteomes" id="UP000014018">
    <property type="component" value="Unassembled WGS sequence"/>
</dbReference>
<dbReference type="InterPro" id="IPR047740">
    <property type="entry name" value="SMEK_dom"/>
</dbReference>
<dbReference type="EMBL" id="AHFB01000147">
    <property type="protein sequence ID" value="EOO24979.1"/>
    <property type="molecule type" value="Genomic_DNA"/>
</dbReference>
<evidence type="ECO:0000259" key="1">
    <source>
        <dbReference type="Pfam" id="PF21941"/>
    </source>
</evidence>
<evidence type="ECO:0000313" key="3">
    <source>
        <dbReference type="Proteomes" id="UP000014018"/>
    </source>
</evidence>
<accession>A0A9W5UZ91</accession>
<dbReference type="NCBIfam" id="NF033859">
    <property type="entry name" value="SMEK_N"/>
    <property type="match status" value="1"/>
</dbReference>
<feature type="domain" description="SMEK" evidence="1">
    <location>
        <begin position="11"/>
        <end position="139"/>
    </location>
</feature>
<evidence type="ECO:0000313" key="2">
    <source>
        <dbReference type="EMBL" id="EOO24979.1"/>
    </source>
</evidence>